<dbReference type="EMBL" id="PGFZ01000001">
    <property type="protein sequence ID" value="POZ53079.1"/>
    <property type="molecule type" value="Genomic_DNA"/>
</dbReference>
<reference evidence="3 5" key="2">
    <citation type="submission" date="2017-11" db="EMBL/GenBank/DDBJ databases">
        <title>Draft Genome Sequence of Methylobacter psychrotolerans Sph1T, an Obligate Methanotroph from Low-Temperature Environments.</title>
        <authorList>
            <person name="Oshkin I.Y."/>
            <person name="Miroshnikov K."/>
            <person name="Belova S.E."/>
            <person name="Korzhenkov A."/>
            <person name="Toshchakov S.V."/>
            <person name="Dedysh S.N."/>
        </authorList>
    </citation>
    <scope>NUCLEOTIDE SEQUENCE [LARGE SCALE GENOMIC DNA]</scope>
    <source>
        <strain evidence="3 5">Sph1</strain>
    </source>
</reference>
<organism evidence="2 4">
    <name type="scientific">Methylovulum psychrotolerans</name>
    <dbReference type="NCBI Taxonomy" id="1704499"/>
    <lineage>
        <taxon>Bacteria</taxon>
        <taxon>Pseudomonadati</taxon>
        <taxon>Pseudomonadota</taxon>
        <taxon>Gammaproteobacteria</taxon>
        <taxon>Methylococcales</taxon>
        <taxon>Methylococcaceae</taxon>
        <taxon>Methylovulum</taxon>
    </lineage>
</organism>
<proteinExistence type="predicted"/>
<evidence type="ECO:0000259" key="1">
    <source>
        <dbReference type="Pfam" id="PF12760"/>
    </source>
</evidence>
<feature type="domain" description="Transposase zinc-ribbon" evidence="1">
    <location>
        <begin position="13"/>
        <end position="62"/>
    </location>
</feature>
<dbReference type="EMBL" id="CP022129">
    <property type="protein sequence ID" value="ASF46543.1"/>
    <property type="molecule type" value="Genomic_DNA"/>
</dbReference>
<name>A0A1Z4BZ72_9GAMM</name>
<sequence>METSIITIKQLVSEAQCYATIRQLRWADGVTCPHCDSGDTIRRGFDSPQRLCQRYQCKACNKRFDDLTETVLSGHHQPLSAWVLCLYFMGLNLSNQQIAQELDLNKDDLQYMTEHLRLGLDKKKSG</sequence>
<evidence type="ECO:0000313" key="4">
    <source>
        <dbReference type="Proteomes" id="UP000197019"/>
    </source>
</evidence>
<dbReference type="InterPro" id="IPR024442">
    <property type="entry name" value="Transposase_Zn_ribbon"/>
</dbReference>
<evidence type="ECO:0000313" key="5">
    <source>
        <dbReference type="Proteomes" id="UP000237423"/>
    </source>
</evidence>
<dbReference type="RefSeq" id="WP_088619415.1">
    <property type="nucleotide sequence ID" value="NZ_CP022129.1"/>
</dbReference>
<evidence type="ECO:0000313" key="2">
    <source>
        <dbReference type="EMBL" id="ASF46543.1"/>
    </source>
</evidence>
<protein>
    <submittedName>
        <fullName evidence="2">Transposase</fullName>
    </submittedName>
</protein>
<accession>A0A1Z4BZ72</accession>
<dbReference type="Proteomes" id="UP000237423">
    <property type="component" value="Unassembled WGS sequence"/>
</dbReference>
<keyword evidence="4" id="KW-1185">Reference proteome</keyword>
<dbReference type="Pfam" id="PF12760">
    <property type="entry name" value="Zn_ribbon_IS1595"/>
    <property type="match status" value="1"/>
</dbReference>
<reference evidence="2 4" key="1">
    <citation type="submission" date="2017-06" db="EMBL/GenBank/DDBJ databases">
        <title>Genome Sequencing of the methanotroph Methylovulum psychrotolerants str. HV10-M2 isolated from a high-altitude environment.</title>
        <authorList>
            <person name="Mateos-Rivera A."/>
        </authorList>
    </citation>
    <scope>NUCLEOTIDE SEQUENCE [LARGE SCALE GENOMIC DNA]</scope>
    <source>
        <strain evidence="2 4">HV10_M2</strain>
    </source>
</reference>
<dbReference type="Proteomes" id="UP000197019">
    <property type="component" value="Chromosome"/>
</dbReference>
<dbReference type="KEGG" id="mpsy:CEK71_10935"/>
<dbReference type="AlphaFoldDB" id="A0A1Z4BZ72"/>
<evidence type="ECO:0000313" key="3">
    <source>
        <dbReference type="EMBL" id="POZ53079.1"/>
    </source>
</evidence>
<gene>
    <name evidence="3" type="ORF">AADEFJLK_00088</name>
    <name evidence="2" type="ORF">CEK71_10935</name>
</gene>
<dbReference type="OrthoDB" id="271821at2"/>